<sequence length="71" mass="8226">MESNTPRRTRSQRPRRSRRVLCRRLRPIGDGQRNDCQPEAAHHDWSPAGGLRQRYCFEIAGGCRCLEAGYL</sequence>
<proteinExistence type="predicted"/>
<dbReference type="Proteomes" id="UP001169217">
    <property type="component" value="Unassembled WGS sequence"/>
</dbReference>
<protein>
    <submittedName>
        <fullName evidence="1">Uncharacterized protein</fullName>
    </submittedName>
</protein>
<accession>A0ABQ9Q7N5</accession>
<name>A0ABQ9Q7N5_9PEZI</name>
<evidence type="ECO:0000313" key="1">
    <source>
        <dbReference type="EMBL" id="KAK0379711.1"/>
    </source>
</evidence>
<keyword evidence="2" id="KW-1185">Reference proteome</keyword>
<organism evidence="1 2">
    <name type="scientific">Colletotrichum limetticola</name>
    <dbReference type="NCBI Taxonomy" id="1209924"/>
    <lineage>
        <taxon>Eukaryota</taxon>
        <taxon>Fungi</taxon>
        <taxon>Dikarya</taxon>
        <taxon>Ascomycota</taxon>
        <taxon>Pezizomycotina</taxon>
        <taxon>Sordariomycetes</taxon>
        <taxon>Hypocreomycetidae</taxon>
        <taxon>Glomerellales</taxon>
        <taxon>Glomerellaceae</taxon>
        <taxon>Colletotrichum</taxon>
        <taxon>Colletotrichum acutatum species complex</taxon>
    </lineage>
</organism>
<dbReference type="EMBL" id="JARUPT010000058">
    <property type="protein sequence ID" value="KAK0379711.1"/>
    <property type="molecule type" value="Genomic_DNA"/>
</dbReference>
<reference evidence="1" key="1">
    <citation type="submission" date="2023-04" db="EMBL/GenBank/DDBJ databases">
        <title>Colletotrichum limetticola genome sequence.</title>
        <authorList>
            <person name="Baroncelli R."/>
        </authorList>
    </citation>
    <scope>NUCLEOTIDE SEQUENCE</scope>
    <source>
        <strain evidence="1">KLA-Anderson</strain>
    </source>
</reference>
<feature type="non-terminal residue" evidence="1">
    <location>
        <position position="71"/>
    </location>
</feature>
<gene>
    <name evidence="1" type="ORF">CLIM01_02966</name>
</gene>
<evidence type="ECO:0000313" key="2">
    <source>
        <dbReference type="Proteomes" id="UP001169217"/>
    </source>
</evidence>
<comment type="caution">
    <text evidence="1">The sequence shown here is derived from an EMBL/GenBank/DDBJ whole genome shotgun (WGS) entry which is preliminary data.</text>
</comment>